<dbReference type="EnsemblPlants" id="KRH66141">
    <property type="protein sequence ID" value="KRH66141"/>
    <property type="gene ID" value="GLYMA_03G085800"/>
</dbReference>
<evidence type="ECO:0000313" key="1">
    <source>
        <dbReference type="EMBL" id="KRH66141.1"/>
    </source>
</evidence>
<reference evidence="2" key="2">
    <citation type="submission" date="2018-02" db="UniProtKB">
        <authorList>
            <consortium name="EnsemblPlants"/>
        </authorList>
    </citation>
    <scope>IDENTIFICATION</scope>
    <source>
        <strain evidence="2">Williams 82</strain>
    </source>
</reference>
<evidence type="ECO:0000313" key="3">
    <source>
        <dbReference type="Proteomes" id="UP000008827"/>
    </source>
</evidence>
<dbReference type="AlphaFoldDB" id="A0A0R0KGB1"/>
<keyword evidence="3" id="KW-1185">Reference proteome</keyword>
<dbReference type="InParanoid" id="A0A0R0KGB1"/>
<dbReference type="Proteomes" id="UP000008827">
    <property type="component" value="Chromosome 3"/>
</dbReference>
<proteinExistence type="predicted"/>
<name>A0A0R0KGB1_SOYBN</name>
<dbReference type="Gramene" id="KRH66141">
    <property type="protein sequence ID" value="KRH66141"/>
    <property type="gene ID" value="GLYMA_03G085800"/>
</dbReference>
<accession>A0A0R0KGB1</accession>
<evidence type="ECO:0000313" key="2">
    <source>
        <dbReference type="EnsemblPlants" id="KRH66141"/>
    </source>
</evidence>
<gene>
    <name evidence="1" type="ORF">GLYMA_03G085800</name>
</gene>
<sequence length="184" mass="20990">MQLFVRRQTTKRLCLIVSLLWGLPLLLRSILRKESASVPTTMGIIMSWRHVLNSRLSGLASKRQNYSKYQGSEPIPKMDNSFLDNAVSSDHNQLAQSSPQVRLDSLEVPSNPISDNTNVDEIDHEIVSLDPTLDDTNLDETNHPQFNDIFYPSSHMVANSKLLAQYPIPWTYRHKQSTLMVENQ</sequence>
<reference evidence="1 2" key="1">
    <citation type="journal article" date="2010" name="Nature">
        <title>Genome sequence of the palaeopolyploid soybean.</title>
        <authorList>
            <person name="Schmutz J."/>
            <person name="Cannon S.B."/>
            <person name="Schlueter J."/>
            <person name="Ma J."/>
            <person name="Mitros T."/>
            <person name="Nelson W."/>
            <person name="Hyten D.L."/>
            <person name="Song Q."/>
            <person name="Thelen J.J."/>
            <person name="Cheng J."/>
            <person name="Xu D."/>
            <person name="Hellsten U."/>
            <person name="May G.D."/>
            <person name="Yu Y."/>
            <person name="Sakurai T."/>
            <person name="Umezawa T."/>
            <person name="Bhattacharyya M.K."/>
            <person name="Sandhu D."/>
            <person name="Valliyodan B."/>
            <person name="Lindquist E."/>
            <person name="Peto M."/>
            <person name="Grant D."/>
            <person name="Shu S."/>
            <person name="Goodstein D."/>
            <person name="Barry K."/>
            <person name="Futrell-Griggs M."/>
            <person name="Abernathy B."/>
            <person name="Du J."/>
            <person name="Tian Z."/>
            <person name="Zhu L."/>
            <person name="Gill N."/>
            <person name="Joshi T."/>
            <person name="Libault M."/>
            <person name="Sethuraman A."/>
            <person name="Zhang X.-C."/>
            <person name="Shinozaki K."/>
            <person name="Nguyen H.T."/>
            <person name="Wing R.A."/>
            <person name="Cregan P."/>
            <person name="Specht J."/>
            <person name="Grimwood J."/>
            <person name="Rokhsar D."/>
            <person name="Stacey G."/>
            <person name="Shoemaker R.C."/>
            <person name="Jackson S.A."/>
        </authorList>
    </citation>
    <scope>NUCLEOTIDE SEQUENCE</scope>
    <source>
        <strain evidence="2">cv. Williams 82</strain>
        <tissue evidence="1">Callus</tissue>
    </source>
</reference>
<reference evidence="1" key="3">
    <citation type="submission" date="2018-07" db="EMBL/GenBank/DDBJ databases">
        <title>WGS assembly of Glycine max.</title>
        <authorList>
            <person name="Schmutz J."/>
            <person name="Cannon S."/>
            <person name="Schlueter J."/>
            <person name="Ma J."/>
            <person name="Mitros T."/>
            <person name="Nelson W."/>
            <person name="Hyten D."/>
            <person name="Song Q."/>
            <person name="Thelen J."/>
            <person name="Cheng J."/>
            <person name="Xu D."/>
            <person name="Hellsten U."/>
            <person name="May G."/>
            <person name="Yu Y."/>
            <person name="Sakurai T."/>
            <person name="Umezawa T."/>
            <person name="Bhattacharyya M."/>
            <person name="Sandhu D."/>
            <person name="Valliyodan B."/>
            <person name="Lindquist E."/>
            <person name="Peto M."/>
            <person name="Grant D."/>
            <person name="Shu S."/>
            <person name="Goodstein D."/>
            <person name="Barry K."/>
            <person name="Futrell-Griggs M."/>
            <person name="Abernathy B."/>
            <person name="Du J."/>
            <person name="Tian Z."/>
            <person name="Zhu L."/>
            <person name="Gill N."/>
            <person name="Joshi T."/>
            <person name="Libault M."/>
            <person name="Sethuraman A."/>
            <person name="Zhang X."/>
            <person name="Shinozaki K."/>
            <person name="Nguyen H."/>
            <person name="Wing R."/>
            <person name="Cregan P."/>
            <person name="Specht J."/>
            <person name="Grimwood J."/>
            <person name="Rokhsar D."/>
            <person name="Stacey G."/>
            <person name="Shoemaker R."/>
            <person name="Jackson S."/>
        </authorList>
    </citation>
    <scope>NUCLEOTIDE SEQUENCE</scope>
    <source>
        <tissue evidence="1">Callus</tissue>
    </source>
</reference>
<protein>
    <submittedName>
        <fullName evidence="1 2">Uncharacterized protein</fullName>
    </submittedName>
</protein>
<dbReference type="EMBL" id="CM000836">
    <property type="protein sequence ID" value="KRH66141.1"/>
    <property type="molecule type" value="Genomic_DNA"/>
</dbReference>
<organism evidence="1">
    <name type="scientific">Glycine max</name>
    <name type="common">Soybean</name>
    <name type="synonym">Glycine hispida</name>
    <dbReference type="NCBI Taxonomy" id="3847"/>
    <lineage>
        <taxon>Eukaryota</taxon>
        <taxon>Viridiplantae</taxon>
        <taxon>Streptophyta</taxon>
        <taxon>Embryophyta</taxon>
        <taxon>Tracheophyta</taxon>
        <taxon>Spermatophyta</taxon>
        <taxon>Magnoliopsida</taxon>
        <taxon>eudicotyledons</taxon>
        <taxon>Gunneridae</taxon>
        <taxon>Pentapetalae</taxon>
        <taxon>rosids</taxon>
        <taxon>fabids</taxon>
        <taxon>Fabales</taxon>
        <taxon>Fabaceae</taxon>
        <taxon>Papilionoideae</taxon>
        <taxon>50 kb inversion clade</taxon>
        <taxon>NPAAA clade</taxon>
        <taxon>indigoferoid/millettioid clade</taxon>
        <taxon>Phaseoleae</taxon>
        <taxon>Glycine</taxon>
        <taxon>Glycine subgen. Soja</taxon>
    </lineage>
</organism>